<dbReference type="EMBL" id="FN668638">
    <property type="protein sequence ID" value="CBK20104.2"/>
    <property type="molecule type" value="Genomic_DNA"/>
</dbReference>
<dbReference type="GeneID" id="24917793"/>
<organism evidence="1">
    <name type="scientific">Blastocystis hominis</name>
    <dbReference type="NCBI Taxonomy" id="12968"/>
    <lineage>
        <taxon>Eukaryota</taxon>
        <taxon>Sar</taxon>
        <taxon>Stramenopiles</taxon>
        <taxon>Bigyra</taxon>
        <taxon>Opalozoa</taxon>
        <taxon>Opalinata</taxon>
        <taxon>Blastocystidae</taxon>
        <taxon>Blastocystis</taxon>
    </lineage>
</organism>
<reference evidence="1" key="1">
    <citation type="submission" date="2010-02" db="EMBL/GenBank/DDBJ databases">
        <title>Sequencing and annotation of the Blastocystis hominis genome.</title>
        <authorList>
            <person name="Wincker P."/>
        </authorList>
    </citation>
    <scope>NUCLEOTIDE SEQUENCE</scope>
    <source>
        <strain evidence="1">Singapore isolate B</strain>
    </source>
</reference>
<dbReference type="InterPro" id="IPR032675">
    <property type="entry name" value="LRR_dom_sf"/>
</dbReference>
<sequence length="150" mass="17366">MWDSDWSRAFTLKNCAALETIEIRYMSFADYAGPFEFKNLPALRSIRLGSPSLQSTNFNYQSFILRDFPNLEELWMGSKAFDESLHTVIENLPKLKKIELRTHAIAGVRDRYDCTLVMRNLESLETLSASAFSLLYQYNVTMESTLDRSE</sequence>
<evidence type="ECO:0000313" key="2">
    <source>
        <dbReference type="Proteomes" id="UP000008312"/>
    </source>
</evidence>
<dbReference type="InParanoid" id="D8LWB5"/>
<evidence type="ECO:0000313" key="1">
    <source>
        <dbReference type="EMBL" id="CBK20104.2"/>
    </source>
</evidence>
<protein>
    <submittedName>
        <fullName evidence="1">Uncharacterized protein</fullName>
    </submittedName>
</protein>
<dbReference type="OrthoDB" id="1728874at2759"/>
<accession>D8LWB5</accession>
<dbReference type="Gene3D" id="3.80.10.10">
    <property type="entry name" value="Ribonuclease Inhibitor"/>
    <property type="match status" value="1"/>
</dbReference>
<name>D8LWB5_BLAHO</name>
<dbReference type="Proteomes" id="UP000008312">
    <property type="component" value="Unassembled WGS sequence"/>
</dbReference>
<dbReference type="SUPFAM" id="SSF52058">
    <property type="entry name" value="L domain-like"/>
    <property type="match status" value="1"/>
</dbReference>
<dbReference type="RefSeq" id="XP_012894152.1">
    <property type="nucleotide sequence ID" value="XM_013038698.1"/>
</dbReference>
<keyword evidence="2" id="KW-1185">Reference proteome</keyword>
<dbReference type="AlphaFoldDB" id="D8LWB5"/>
<gene>
    <name evidence="1" type="ORF">GSBLH_T00000484001</name>
</gene>
<proteinExistence type="predicted"/>